<gene>
    <name evidence="1" type="ORF">LTS18_012249</name>
</gene>
<name>A0ACC3CXL6_9PEZI</name>
<evidence type="ECO:0000313" key="1">
    <source>
        <dbReference type="EMBL" id="KAK3052614.1"/>
    </source>
</evidence>
<comment type="caution">
    <text evidence="1">The sequence shown here is derived from an EMBL/GenBank/DDBJ whole genome shotgun (WGS) entry which is preliminary data.</text>
</comment>
<dbReference type="EMBL" id="JAWDJW010009970">
    <property type="protein sequence ID" value="KAK3052614.1"/>
    <property type="molecule type" value="Genomic_DNA"/>
</dbReference>
<keyword evidence="2" id="KW-1185">Reference proteome</keyword>
<accession>A0ACC3CXL6</accession>
<evidence type="ECO:0000313" key="2">
    <source>
        <dbReference type="Proteomes" id="UP001186974"/>
    </source>
</evidence>
<organism evidence="1 2">
    <name type="scientific">Coniosporium uncinatum</name>
    <dbReference type="NCBI Taxonomy" id="93489"/>
    <lineage>
        <taxon>Eukaryota</taxon>
        <taxon>Fungi</taxon>
        <taxon>Dikarya</taxon>
        <taxon>Ascomycota</taxon>
        <taxon>Pezizomycotina</taxon>
        <taxon>Dothideomycetes</taxon>
        <taxon>Dothideomycetes incertae sedis</taxon>
        <taxon>Coniosporium</taxon>
    </lineage>
</organism>
<reference evidence="1" key="1">
    <citation type="submission" date="2024-09" db="EMBL/GenBank/DDBJ databases">
        <title>Black Yeasts Isolated from many extreme environments.</title>
        <authorList>
            <person name="Coleine C."/>
            <person name="Stajich J.E."/>
            <person name="Selbmann L."/>
        </authorList>
    </citation>
    <scope>NUCLEOTIDE SEQUENCE</scope>
    <source>
        <strain evidence="1">CCFEE 5737</strain>
    </source>
</reference>
<dbReference type="Proteomes" id="UP001186974">
    <property type="component" value="Unassembled WGS sequence"/>
</dbReference>
<protein>
    <submittedName>
        <fullName evidence="1">Uncharacterized protein</fullName>
    </submittedName>
</protein>
<proteinExistence type="predicted"/>
<sequence>MPCATLHCLVHLIPKELQLRRFPAIHTIKFSAPSDPEHYSLFAMILWATVPYSLWQLTYHIFITVRRREKIEAGRPTSFTWLRKSYKGTFLGNIVLRQPESLQEPTFMLIQYLYALLTMVPCPLWFWYRYASAAFLCIVFAWSTYNGASYYIDVFGRKFQKELEALKKEVAQYSQVGPNGELMLTSPLMTPLTSASDNPNKQLGWNGEPSKRLSGEMRSVSARDVLGGLGGTVQGGAGSTDGNGTHSPNANGRQGDADEGLDSIPPLNESVGHTSARKKGGSSYGEDGIESIMRERK</sequence>